<evidence type="ECO:0000313" key="2">
    <source>
        <dbReference type="EMBL" id="EKG15749.1"/>
    </source>
</evidence>
<organism evidence="2 3">
    <name type="scientific">Macrophomina phaseolina (strain MS6)</name>
    <name type="common">Charcoal rot fungus</name>
    <dbReference type="NCBI Taxonomy" id="1126212"/>
    <lineage>
        <taxon>Eukaryota</taxon>
        <taxon>Fungi</taxon>
        <taxon>Dikarya</taxon>
        <taxon>Ascomycota</taxon>
        <taxon>Pezizomycotina</taxon>
        <taxon>Dothideomycetes</taxon>
        <taxon>Dothideomycetes incertae sedis</taxon>
        <taxon>Botryosphaeriales</taxon>
        <taxon>Botryosphaeriaceae</taxon>
        <taxon>Macrophomina</taxon>
    </lineage>
</organism>
<sequence>MDTSEFGEGTTSPQPDLQRPGNDEARDNEESTTSRSQPSQGEPDEEYTDYNLLSGEGVKLPKHCSWTWLYNGHRWVSRAKISTAEAYQELQIPTAEMPPEDACAFYTFI</sequence>
<feature type="compositionally biased region" description="Polar residues" evidence="1">
    <location>
        <begin position="1"/>
        <end position="15"/>
    </location>
</feature>
<comment type="caution">
    <text evidence="2">The sequence shown here is derived from an EMBL/GenBank/DDBJ whole genome shotgun (WGS) entry which is preliminary data.</text>
</comment>
<protein>
    <submittedName>
        <fullName evidence="2">Uncharacterized protein</fullName>
    </submittedName>
</protein>
<name>K2RZU2_MACPH</name>
<dbReference type="VEuPathDB" id="FungiDB:MPH_07184"/>
<feature type="compositionally biased region" description="Polar residues" evidence="1">
    <location>
        <begin position="31"/>
        <end position="40"/>
    </location>
</feature>
<proteinExistence type="predicted"/>
<dbReference type="EMBL" id="AHHD01000293">
    <property type="protein sequence ID" value="EKG15749.1"/>
    <property type="molecule type" value="Genomic_DNA"/>
</dbReference>
<gene>
    <name evidence="2" type="ORF">MPH_07184</name>
</gene>
<reference evidence="2 3" key="1">
    <citation type="journal article" date="2012" name="BMC Genomics">
        <title>Tools to kill: Genome of one of the most destructive plant pathogenic fungi Macrophomina phaseolina.</title>
        <authorList>
            <person name="Islam M.S."/>
            <person name="Haque M.S."/>
            <person name="Islam M.M."/>
            <person name="Emdad E.M."/>
            <person name="Halim A."/>
            <person name="Hossen Q.M.M."/>
            <person name="Hossain M.Z."/>
            <person name="Ahmed B."/>
            <person name="Rahim S."/>
            <person name="Rahman M.S."/>
            <person name="Alam M.M."/>
            <person name="Hou S."/>
            <person name="Wan X."/>
            <person name="Saito J.A."/>
            <person name="Alam M."/>
        </authorList>
    </citation>
    <scope>NUCLEOTIDE SEQUENCE [LARGE SCALE GENOMIC DNA]</scope>
    <source>
        <strain evidence="2 3">MS6</strain>
    </source>
</reference>
<evidence type="ECO:0000313" key="3">
    <source>
        <dbReference type="Proteomes" id="UP000007129"/>
    </source>
</evidence>
<evidence type="ECO:0000256" key="1">
    <source>
        <dbReference type="SAM" id="MobiDB-lite"/>
    </source>
</evidence>
<feature type="region of interest" description="Disordered" evidence="1">
    <location>
        <begin position="1"/>
        <end position="48"/>
    </location>
</feature>
<dbReference type="HOGENOM" id="CLU_2184470_0_0_1"/>
<dbReference type="AlphaFoldDB" id="K2RZU2"/>
<dbReference type="InParanoid" id="K2RZU2"/>
<dbReference type="Proteomes" id="UP000007129">
    <property type="component" value="Unassembled WGS sequence"/>
</dbReference>
<accession>K2RZU2</accession>